<dbReference type="PANTHER" id="PTHR34674">
    <property type="entry name" value="PHOSPHATIDYLCHOLINE:DIACYLGLYCEROL CHOLINEPHOSPHOTRANSFERASE 1-RELATED"/>
    <property type="match status" value="1"/>
</dbReference>
<dbReference type="PANTHER" id="PTHR34674:SF1">
    <property type="entry name" value="PHOSPHATIDYLCHOLINE:DIACYLGLYCEROL CHOLINEPHOSPHOTRANSFERASE 1-RELATED"/>
    <property type="match status" value="1"/>
</dbReference>
<dbReference type="OrthoDB" id="1921278at2759"/>
<feature type="transmembrane region" description="Helical" evidence="2">
    <location>
        <begin position="187"/>
        <end position="204"/>
    </location>
</feature>
<evidence type="ECO:0000256" key="1">
    <source>
        <dbReference type="SAM" id="MobiDB-lite"/>
    </source>
</evidence>
<protein>
    <submittedName>
        <fullName evidence="4">Phosphatidylcholine:diacylglycerol cholinephosphotransferase 1</fullName>
    </submittedName>
</protein>
<feature type="domain" description="AtPDCT1/2 transmembrane" evidence="3">
    <location>
        <begin position="135"/>
        <end position="294"/>
    </location>
</feature>
<accession>A0A8K0MYR7</accession>
<feature type="region of interest" description="Disordered" evidence="1">
    <location>
        <begin position="1"/>
        <end position="70"/>
    </location>
</feature>
<evidence type="ECO:0000313" key="4">
    <source>
        <dbReference type="EMBL" id="KAG1334679.1"/>
    </source>
</evidence>
<name>A0A8K0MYR7_COCNU</name>
<dbReference type="AlphaFoldDB" id="A0A8K0MYR7"/>
<reference evidence="4" key="2">
    <citation type="submission" date="2019-07" db="EMBL/GenBank/DDBJ databases">
        <authorList>
            <person name="Yang Y."/>
            <person name="Bocs S."/>
            <person name="Baudouin L."/>
        </authorList>
    </citation>
    <scope>NUCLEOTIDE SEQUENCE</scope>
    <source>
        <tissue evidence="4">Spear leaf of Hainan Tall coconut</tissue>
    </source>
</reference>
<evidence type="ECO:0000313" key="5">
    <source>
        <dbReference type="Proteomes" id="UP000797356"/>
    </source>
</evidence>
<dbReference type="EMBL" id="CM017874">
    <property type="protein sequence ID" value="KAG1334679.1"/>
    <property type="molecule type" value="Genomic_DNA"/>
</dbReference>
<gene>
    <name evidence="4" type="ORF">COCNU_03G007980</name>
</gene>
<dbReference type="InterPro" id="IPR055311">
    <property type="entry name" value="PDCT1/2-like"/>
</dbReference>
<feature type="transmembrane region" description="Helical" evidence="2">
    <location>
        <begin position="110"/>
        <end position="128"/>
    </location>
</feature>
<evidence type="ECO:0000259" key="3">
    <source>
        <dbReference type="Pfam" id="PF24788"/>
    </source>
</evidence>
<feature type="compositionally biased region" description="Basic and acidic residues" evidence="1">
    <location>
        <begin position="14"/>
        <end position="60"/>
    </location>
</feature>
<proteinExistence type="predicted"/>
<feature type="transmembrane region" description="Helical" evidence="2">
    <location>
        <begin position="224"/>
        <end position="242"/>
    </location>
</feature>
<keyword evidence="2" id="KW-0472">Membrane</keyword>
<dbReference type="Proteomes" id="UP000797356">
    <property type="component" value="Chromosome 3"/>
</dbReference>
<comment type="caution">
    <text evidence="4">The sequence shown here is derived from an EMBL/GenBank/DDBJ whole genome shotgun (WGS) entry which is preliminary data.</text>
</comment>
<reference evidence="4" key="1">
    <citation type="journal article" date="2017" name="Gigascience">
        <title>The genome draft of coconut (Cocos nucifera).</title>
        <authorList>
            <person name="Xiao Y."/>
            <person name="Xu P."/>
            <person name="Fan H."/>
            <person name="Baudouin L."/>
            <person name="Xia W."/>
            <person name="Bocs S."/>
            <person name="Xu J."/>
            <person name="Li Q."/>
            <person name="Guo A."/>
            <person name="Zhou L."/>
            <person name="Li J."/>
            <person name="Wu Y."/>
            <person name="Ma Z."/>
            <person name="Armero A."/>
            <person name="Issali A.E."/>
            <person name="Liu N."/>
            <person name="Peng M."/>
            <person name="Yang Y."/>
        </authorList>
    </citation>
    <scope>NUCLEOTIDE SEQUENCE</scope>
    <source>
        <tissue evidence="4">Spear leaf of Hainan Tall coconut</tissue>
    </source>
</reference>
<evidence type="ECO:0000256" key="2">
    <source>
        <dbReference type="SAM" id="Phobius"/>
    </source>
</evidence>
<keyword evidence="5" id="KW-1185">Reference proteome</keyword>
<dbReference type="InterPro" id="IPR056361">
    <property type="entry name" value="AtPDCT1_2_TM_dom"/>
</dbReference>
<dbReference type="Pfam" id="PF24788">
    <property type="entry name" value="AtPDCT1_2"/>
    <property type="match status" value="1"/>
</dbReference>
<dbReference type="GO" id="GO:0004142">
    <property type="term" value="F:diacylglycerol cholinephosphotransferase activity"/>
    <property type="evidence" value="ECO:0007669"/>
    <property type="project" value="TreeGrafter"/>
</dbReference>
<sequence length="323" mass="35218">MEMRDKVGSIIRLHPHETKSDKVRLRRESAERDEQHVGGDGHRSSARSPNDHHDHDDRRRQPLGGSMMNGGGGSISKLTDAFLLPKRAFIANLSIEDVSGIARHHPLPSLLCFSLLFFMAVEYTHGMVPSSAPPVDLGFVLTHSLHGLLATRPSLNSALAALNTVFVGMQIAYIVWTLLVEGRPRPTVATLFMFACRGILGSATRLPLPQGFLGSGVDFPVGNVSFFLFFSGHVAAAVIASLDMRRMGRHGMAWIFDALNVLQGLRLLASRGHYTIDLVVGVGAGFLFDILAGNYEDSRRHAVGEHRKPERACCACNCNNGGY</sequence>
<organism evidence="4 5">
    <name type="scientific">Cocos nucifera</name>
    <name type="common">Coconut palm</name>
    <dbReference type="NCBI Taxonomy" id="13894"/>
    <lineage>
        <taxon>Eukaryota</taxon>
        <taxon>Viridiplantae</taxon>
        <taxon>Streptophyta</taxon>
        <taxon>Embryophyta</taxon>
        <taxon>Tracheophyta</taxon>
        <taxon>Spermatophyta</taxon>
        <taxon>Magnoliopsida</taxon>
        <taxon>Liliopsida</taxon>
        <taxon>Arecaceae</taxon>
        <taxon>Arecoideae</taxon>
        <taxon>Cocoseae</taxon>
        <taxon>Attaleinae</taxon>
        <taxon>Cocos</taxon>
    </lineage>
</organism>
<keyword evidence="2" id="KW-0812">Transmembrane</keyword>
<feature type="transmembrane region" description="Helical" evidence="2">
    <location>
        <begin position="158"/>
        <end position="180"/>
    </location>
</feature>
<keyword evidence="2" id="KW-1133">Transmembrane helix</keyword>